<keyword evidence="2" id="KW-1185">Reference proteome</keyword>
<dbReference type="Proteomes" id="UP000001877">
    <property type="component" value="Chromosome"/>
</dbReference>
<proteinExistence type="predicted"/>
<accession>C0Z6J3</accession>
<organism evidence="1 2">
    <name type="scientific">Brevibacillus brevis (strain 47 / JCM 6285 / NBRC 100599)</name>
    <dbReference type="NCBI Taxonomy" id="358681"/>
    <lineage>
        <taxon>Bacteria</taxon>
        <taxon>Bacillati</taxon>
        <taxon>Bacillota</taxon>
        <taxon>Bacilli</taxon>
        <taxon>Bacillales</taxon>
        <taxon>Paenibacillaceae</taxon>
        <taxon>Brevibacillus</taxon>
    </lineage>
</organism>
<dbReference type="EMBL" id="AP008955">
    <property type="protein sequence ID" value="BAH46192.1"/>
    <property type="molecule type" value="Genomic_DNA"/>
</dbReference>
<dbReference type="STRING" id="358681.BBR47_52150"/>
<dbReference type="eggNOG" id="COG1787">
    <property type="taxonomic scope" value="Bacteria"/>
</dbReference>
<dbReference type="KEGG" id="bbe:BBR47_52150"/>
<sequence>MKAGDGIRIISASIGIKVELRDFLVGEYQFDYKKPITTLISCCIFNDPISSKIKDIHGSFIANVYTITQHVVLANIVLQFLLKISDSREVSGKRKDKIKLERENAEEFINHFILLFIDLKEQFKVNYPDMYNNLVNLEQYVEQDKVSKLHYKNIYGVLNGFMEGVYVDLSEIYERQKRAQSLLVELKRCKPGKQEWMDYERIGIQILEFLFLPRFKIIIKQSRTENGDTRRDAVISNNQTMGFWGMINSEFDSKHIICEFKNYATNVNGDQLNQLRMYLLKPTIGRFGLLFLRNKPTKRLLQARKRIYEESKILILIIDDELAEKMINYRVYTEYPEEILEELKNDFELSY</sequence>
<reference evidence="1 2" key="1">
    <citation type="submission" date="2005-03" db="EMBL/GenBank/DDBJ databases">
        <title>Brevibacillus brevis strain 47, complete genome.</title>
        <authorList>
            <person name="Hosoyama A."/>
            <person name="Yamada R."/>
            <person name="Hongo Y."/>
            <person name="Terui Y."/>
            <person name="Ankai A."/>
            <person name="Masuyama W."/>
            <person name="Sekiguchi M."/>
            <person name="Takeda T."/>
            <person name="Asano K."/>
            <person name="Ohji S."/>
            <person name="Ichikawa N."/>
            <person name="Narita S."/>
            <person name="Aoki N."/>
            <person name="Miura H."/>
            <person name="Matsushita S."/>
            <person name="Sekigawa T."/>
            <person name="Yamagata H."/>
            <person name="Yoshikawa H."/>
            <person name="Udaka S."/>
            <person name="Tanikawa S."/>
            <person name="Fujita N."/>
        </authorList>
    </citation>
    <scope>NUCLEOTIDE SEQUENCE [LARGE SCALE GENOMIC DNA]</scope>
    <source>
        <strain evidence="2">47 / JCM 6285 / NBRC 100599</strain>
    </source>
</reference>
<dbReference type="AlphaFoldDB" id="C0Z6J3"/>
<dbReference type="HOGENOM" id="CLU_789092_0_0_9"/>
<evidence type="ECO:0000313" key="1">
    <source>
        <dbReference type="EMBL" id="BAH46192.1"/>
    </source>
</evidence>
<evidence type="ECO:0008006" key="3">
    <source>
        <dbReference type="Google" id="ProtNLM"/>
    </source>
</evidence>
<name>C0Z6J3_BREBN</name>
<gene>
    <name evidence="1" type="ordered locus">BBR47_52150</name>
</gene>
<protein>
    <recommendedName>
        <fullName evidence="3">Restriction endonuclease type IV Mrr domain-containing protein</fullName>
    </recommendedName>
</protein>
<evidence type="ECO:0000313" key="2">
    <source>
        <dbReference type="Proteomes" id="UP000001877"/>
    </source>
</evidence>